<feature type="repeat" description="WD" evidence="4">
    <location>
        <begin position="1074"/>
        <end position="1106"/>
    </location>
</feature>
<feature type="compositionally biased region" description="Polar residues" evidence="5">
    <location>
        <begin position="32"/>
        <end position="46"/>
    </location>
</feature>
<proteinExistence type="predicted"/>
<dbReference type="PROSITE" id="PS50231">
    <property type="entry name" value="RICIN_B_LECTIN"/>
    <property type="match status" value="1"/>
</dbReference>
<dbReference type="InterPro" id="IPR020472">
    <property type="entry name" value="WD40_PAC1"/>
</dbReference>
<evidence type="ECO:0000313" key="7">
    <source>
        <dbReference type="EMBL" id="EZF71241.1"/>
    </source>
</evidence>
<dbReference type="InterPro" id="IPR007111">
    <property type="entry name" value="NACHT_NTPase"/>
</dbReference>
<feature type="repeat" description="WD" evidence="4">
    <location>
        <begin position="779"/>
        <end position="822"/>
    </location>
</feature>
<dbReference type="PROSITE" id="PS50294">
    <property type="entry name" value="WD_REPEATS_REGION"/>
    <property type="match status" value="13"/>
</dbReference>
<dbReference type="PANTHER" id="PTHR44129">
    <property type="entry name" value="WD REPEAT-CONTAINING PROTEIN POP1"/>
    <property type="match status" value="1"/>
</dbReference>
<keyword evidence="1 4" id="KW-0853">WD repeat</keyword>
<dbReference type="EMBL" id="KK208900">
    <property type="protein sequence ID" value="EZF71241.1"/>
    <property type="molecule type" value="Genomic_DNA"/>
</dbReference>
<feature type="repeat" description="WD" evidence="4">
    <location>
        <begin position="653"/>
        <end position="694"/>
    </location>
</feature>
<dbReference type="InterPro" id="IPR011047">
    <property type="entry name" value="Quinoprotein_ADH-like_sf"/>
</dbReference>
<feature type="repeat" description="WD" evidence="4">
    <location>
        <begin position="1158"/>
        <end position="1199"/>
    </location>
</feature>
<feature type="domain" description="NACHT" evidence="6">
    <location>
        <begin position="118"/>
        <end position="264"/>
    </location>
</feature>
<dbReference type="CDD" id="cd00200">
    <property type="entry name" value="WD40"/>
    <property type="match status" value="2"/>
</dbReference>
<dbReference type="PROSITE" id="PS50088">
    <property type="entry name" value="ANK_REPEAT"/>
    <property type="match status" value="1"/>
</dbReference>
<feature type="repeat" description="WD" evidence="4">
    <location>
        <begin position="949"/>
        <end position="990"/>
    </location>
</feature>
<feature type="repeat" description="ANK" evidence="3">
    <location>
        <begin position="1370"/>
        <end position="1403"/>
    </location>
</feature>
<dbReference type="Pfam" id="PF12796">
    <property type="entry name" value="Ank_2"/>
    <property type="match status" value="1"/>
</dbReference>
<feature type="repeat" description="WD" evidence="4">
    <location>
        <begin position="823"/>
        <end position="864"/>
    </location>
</feature>
<organism evidence="7 8">
    <name type="scientific">Trichophyton soudanense CBS 452.61</name>
    <dbReference type="NCBI Taxonomy" id="1215331"/>
    <lineage>
        <taxon>Eukaryota</taxon>
        <taxon>Fungi</taxon>
        <taxon>Dikarya</taxon>
        <taxon>Ascomycota</taxon>
        <taxon>Pezizomycotina</taxon>
        <taxon>Eurotiomycetes</taxon>
        <taxon>Eurotiomycetidae</taxon>
        <taxon>Onygenales</taxon>
        <taxon>Arthrodermataceae</taxon>
        <taxon>Trichophyton</taxon>
    </lineage>
</organism>
<feature type="repeat" description="WD" evidence="4">
    <location>
        <begin position="865"/>
        <end position="897"/>
    </location>
</feature>
<evidence type="ECO:0000256" key="5">
    <source>
        <dbReference type="SAM" id="MobiDB-lite"/>
    </source>
</evidence>
<dbReference type="InterPro" id="IPR036322">
    <property type="entry name" value="WD40_repeat_dom_sf"/>
</dbReference>
<dbReference type="SUPFAM" id="SSF52540">
    <property type="entry name" value="P-loop containing nucleoside triphosphate hydrolases"/>
    <property type="match status" value="1"/>
</dbReference>
<dbReference type="SUPFAM" id="SSF50998">
    <property type="entry name" value="Quinoprotein alcohol dehydrogenase-like"/>
    <property type="match status" value="1"/>
</dbReference>
<sequence>MSSLDMDLKRRPSDELASSAKALRLEDKKDNQYNNDGDGSQYNNTSTGRQYVADQINITENRIDKGENLEFLKDLRLTDPRDDKSRILDTKGGLLAKSYEWIVDFGDFKKWRSDQGSGVFWISGSPGKGKTMLLCGIIDHLSNPGVKHIPPSFFFFQEGDSQLNNATAVLRGLIYLLALQHRSFLDYLQERYSLSGGTLFADPENFFALSNVFRNMLSIQTTKPIYLIVDALDECQTDLRKLLDLICQTSSTPSNCVKWIVSSRNLYDIKEVLGPFEHKVYLSLDQNDALISTAVNTYIDHKVNQLSRAKGYSRPVQEEVRKYLKENANETFLWVALVCQRLSGIKPWNTRAELHKFPPGLEDMYGVMLGQMLKLDDSDLDFCKSILAIAMIAHRPITFAELPSLIELEGDISGYTEWLEDIIKLCGSFLITRRETIYFVHQSAKEYLQTHASTEIMPSGISDVHYGVSLRSLTILMRTLRRDIYAQSRPGLAINQMEKPDQDPLKTVRYSCVYWAHHLHEAYTKNLQKCRDCLSRGDNIVHQFLKRLFLYWLESLSLLRRMRAGIIAVEKLEGVLEDLGANPNLLTLVQDARRFVLYNQVLIENAPLQTYASALVFIPAKSVIKESFRMEEPKWMKTYPIMEDSWSACLQTLEAHNDTIRSVVFSHDHKHLASASSDYSIKIWDAVSGKWEKTLKGHTNCVTSLVFSHDNNLLVSASSDKTIRFWGAHSGKCLQTLRGHENHVRSVVLSYDKEFLISASCDRTIKIWNITVGECARTLRGHLDWVNALALSHKSGQRHLASASSDRTIRIWDVDDGRCITILKGHSDWVNSISFKQNSVYLASGSSDKTVRIWDVATSTCVKVLQGHTNWINSVAFSHNGKYLASASNDASIKIWNSDGKCEQTLRSHSWTVTALAFSPDDQRLISGSSDRTIKVWDMSIIGKNMRVVSAHDKWVDSLTFSRDGKFIASISDDWTLMIWSATTGEYMHTLGSHKDMLNGLCFSSDTHLASASSDRTARIWDITTGECKETLEGHEDCVNSVDFSPDGSLLVSSSGDHTVRVWEVDTGMCIQLFEGHTDSVGTAVFSTDGQYIASSSRDKSVRIWSTAEVECVWVLNGHDGWVNSAVFSDDSQFVASTSTDKTVRIWHVRTGVCARVLHGHKDSVNAVAFSHSGKLLASTSADETLRIWETGTGKCVAGINARILLHTVSFDPTDSYLLTKIGRVALGSLLQPKTGQPIWHGYGMSPDLTWITCHGQNLMRVPSEHNLLCSAVFESTVAIGTESGKVFVLEFKPDMIFPSLRVEENWMIDEPMAEGWQAPPTIPFHELSASAQATSAPPTQDGDISSEQEAPGPPMQNYEVTMRRESDSDGRTPLHLAVLSNNEQLVLQLLRDKEVDQNAKDKHSRTALFYAIQQRKTKIALALAEKWNVATRVVISHLNHPAQDYKDKSLFNAIMRQNHDEIGFLIETGANTEARGYGIWPGWKGTTLHEAAWFGTLEILQLMLDCGAEKYATDIGGRTPSHHPNWSRTKEISKFLS</sequence>
<name>A0A022XLT1_TRISD</name>
<dbReference type="Pfam" id="PF25173">
    <property type="entry name" value="Beta-prop_WDR3_1st"/>
    <property type="match status" value="1"/>
</dbReference>
<dbReference type="HOGENOM" id="CLU_000288_6_16_1"/>
<feature type="repeat" description="WD" evidence="4">
    <location>
        <begin position="737"/>
        <end position="778"/>
    </location>
</feature>
<accession>A0A022XLT1</accession>
<dbReference type="InterPro" id="IPR019775">
    <property type="entry name" value="WD40_repeat_CS"/>
</dbReference>
<feature type="compositionally biased region" description="Low complexity" evidence="5">
    <location>
        <begin position="1331"/>
        <end position="1341"/>
    </location>
</feature>
<dbReference type="SMART" id="SM00248">
    <property type="entry name" value="ANK"/>
    <property type="match status" value="3"/>
</dbReference>
<feature type="region of interest" description="Disordered" evidence="5">
    <location>
        <begin position="1"/>
        <end position="46"/>
    </location>
</feature>
<feature type="repeat" description="WD" evidence="4">
    <location>
        <begin position="1032"/>
        <end position="1073"/>
    </location>
</feature>
<protein>
    <recommendedName>
        <fullName evidence="6">NACHT domain-containing protein</fullName>
    </recommendedName>
</protein>
<dbReference type="InterPro" id="IPR050349">
    <property type="entry name" value="WD_LIS1/nudF_dynein_reg"/>
</dbReference>
<dbReference type="Pfam" id="PF00400">
    <property type="entry name" value="WD40"/>
    <property type="match status" value="8"/>
</dbReference>
<dbReference type="Pfam" id="PF24883">
    <property type="entry name" value="NPHP3_N"/>
    <property type="match status" value="1"/>
</dbReference>
<gene>
    <name evidence="7" type="ORF">H105_06507</name>
</gene>
<dbReference type="InterPro" id="IPR015943">
    <property type="entry name" value="WD40/YVTN_repeat-like_dom_sf"/>
</dbReference>
<evidence type="ECO:0000313" key="8">
    <source>
        <dbReference type="Proteomes" id="UP000023623"/>
    </source>
</evidence>
<dbReference type="Gene3D" id="2.130.10.10">
    <property type="entry name" value="YVTN repeat-like/Quinoprotein amine dehydrogenase"/>
    <property type="match status" value="5"/>
</dbReference>
<feature type="repeat" description="WD" evidence="4">
    <location>
        <begin position="906"/>
        <end position="940"/>
    </location>
</feature>
<reference evidence="7 8" key="1">
    <citation type="submission" date="2014-02" db="EMBL/GenBank/DDBJ databases">
        <title>The Genome Sequence of Trichophyton rubrum (morphotype soudanense) CBS 452.61.</title>
        <authorList>
            <consortium name="The Broad Institute Genomics Platform"/>
            <person name="Cuomo C.A."/>
            <person name="White T.C."/>
            <person name="Graser Y."/>
            <person name="Martinez-Rossi N."/>
            <person name="Heitman J."/>
            <person name="Young S.K."/>
            <person name="Zeng Q."/>
            <person name="Gargeya S."/>
            <person name="Abouelleil A."/>
            <person name="Alvarado L."/>
            <person name="Chapman S.B."/>
            <person name="Gainer-Dewar J."/>
            <person name="Goldberg J."/>
            <person name="Griggs A."/>
            <person name="Gujja S."/>
            <person name="Hansen M."/>
            <person name="Howarth C."/>
            <person name="Imamovic A."/>
            <person name="Larimer J."/>
            <person name="Martinez D."/>
            <person name="Murphy C."/>
            <person name="Pearson M.D."/>
            <person name="Persinoti G."/>
            <person name="Poon T."/>
            <person name="Priest M."/>
            <person name="Roberts A.D."/>
            <person name="Saif S."/>
            <person name="Shea T.D."/>
            <person name="Sykes S.N."/>
            <person name="Wortman J."/>
            <person name="Nusbaum C."/>
            <person name="Birren B."/>
        </authorList>
    </citation>
    <scope>NUCLEOTIDE SEQUENCE [LARGE SCALE GENOMIC DNA]</scope>
    <source>
        <strain evidence="7 8">CBS 452.61</strain>
    </source>
</reference>
<dbReference type="Proteomes" id="UP000023623">
    <property type="component" value="Unassembled WGS sequence"/>
</dbReference>
<evidence type="ECO:0000256" key="2">
    <source>
        <dbReference type="ARBA" id="ARBA00022737"/>
    </source>
</evidence>
<evidence type="ECO:0000256" key="3">
    <source>
        <dbReference type="PROSITE-ProRule" id="PRU00023"/>
    </source>
</evidence>
<keyword evidence="2" id="KW-0677">Repeat</keyword>
<dbReference type="Gene3D" id="3.40.50.300">
    <property type="entry name" value="P-loop containing nucleotide triphosphate hydrolases"/>
    <property type="match status" value="1"/>
</dbReference>
<dbReference type="OrthoDB" id="674604at2759"/>
<dbReference type="InterPro" id="IPR056884">
    <property type="entry name" value="NPHP3-like_N"/>
</dbReference>
<dbReference type="PROSITE" id="PS50297">
    <property type="entry name" value="ANK_REP_REGION"/>
    <property type="match status" value="1"/>
</dbReference>
<dbReference type="PROSITE" id="PS50082">
    <property type="entry name" value="WD_REPEATS_2"/>
    <property type="match status" value="13"/>
</dbReference>
<dbReference type="SUPFAM" id="SSF48403">
    <property type="entry name" value="Ankyrin repeat"/>
    <property type="match status" value="1"/>
</dbReference>
<dbReference type="SMART" id="SM00320">
    <property type="entry name" value="WD40"/>
    <property type="match status" value="13"/>
</dbReference>
<dbReference type="PROSITE" id="PS50837">
    <property type="entry name" value="NACHT"/>
    <property type="match status" value="1"/>
</dbReference>
<feature type="repeat" description="WD" evidence="4">
    <location>
        <begin position="695"/>
        <end position="736"/>
    </location>
</feature>
<feature type="compositionally biased region" description="Basic and acidic residues" evidence="5">
    <location>
        <begin position="1"/>
        <end position="14"/>
    </location>
</feature>
<feature type="region of interest" description="Disordered" evidence="5">
    <location>
        <begin position="1331"/>
        <end position="1358"/>
    </location>
</feature>
<dbReference type="PROSITE" id="PS00678">
    <property type="entry name" value="WD_REPEATS_1"/>
    <property type="match status" value="6"/>
</dbReference>
<dbReference type="InterPro" id="IPR001680">
    <property type="entry name" value="WD40_rpt"/>
</dbReference>
<dbReference type="Gene3D" id="1.25.40.20">
    <property type="entry name" value="Ankyrin repeat-containing domain"/>
    <property type="match status" value="2"/>
</dbReference>
<dbReference type="InterPro" id="IPR002110">
    <property type="entry name" value="Ankyrin_rpt"/>
</dbReference>
<dbReference type="InterPro" id="IPR027417">
    <property type="entry name" value="P-loop_NTPase"/>
</dbReference>
<keyword evidence="8" id="KW-1185">Reference proteome</keyword>
<evidence type="ECO:0000256" key="1">
    <source>
        <dbReference type="ARBA" id="ARBA00022574"/>
    </source>
</evidence>
<dbReference type="PRINTS" id="PR00320">
    <property type="entry name" value="GPROTEINBRPT"/>
</dbReference>
<evidence type="ECO:0000259" key="6">
    <source>
        <dbReference type="PROSITE" id="PS50837"/>
    </source>
</evidence>
<keyword evidence="3" id="KW-0040">ANK repeat</keyword>
<feature type="repeat" description="WD" evidence="4">
    <location>
        <begin position="1116"/>
        <end position="1157"/>
    </location>
</feature>
<dbReference type="SUPFAM" id="SSF50978">
    <property type="entry name" value="WD40 repeat-like"/>
    <property type="match status" value="1"/>
</dbReference>
<evidence type="ECO:0000256" key="4">
    <source>
        <dbReference type="PROSITE-ProRule" id="PRU00221"/>
    </source>
</evidence>
<feature type="repeat" description="WD" evidence="4">
    <location>
        <begin position="991"/>
        <end position="1031"/>
    </location>
</feature>
<dbReference type="InterPro" id="IPR036770">
    <property type="entry name" value="Ankyrin_rpt-contain_sf"/>
</dbReference>